<dbReference type="PANTHER" id="PTHR14647:SF83">
    <property type="entry name" value="GALACTOSE-3-O-SULFOTRANSFERASE 3"/>
    <property type="match status" value="1"/>
</dbReference>
<dbReference type="AlphaFoldDB" id="A0ABD1IW80"/>
<keyword evidence="8 11" id="KW-0472">Membrane</keyword>
<dbReference type="Proteomes" id="UP001591681">
    <property type="component" value="Unassembled WGS sequence"/>
</dbReference>
<evidence type="ECO:0000313" key="12">
    <source>
        <dbReference type="EMBL" id="KAL2079222.1"/>
    </source>
</evidence>
<evidence type="ECO:0000256" key="6">
    <source>
        <dbReference type="ARBA" id="ARBA00022989"/>
    </source>
</evidence>
<dbReference type="GO" id="GO:0000139">
    <property type="term" value="C:Golgi membrane"/>
    <property type="evidence" value="ECO:0007669"/>
    <property type="project" value="UniProtKB-SubCell"/>
</dbReference>
<evidence type="ECO:0008006" key="14">
    <source>
        <dbReference type="Google" id="ProtNLM"/>
    </source>
</evidence>
<evidence type="ECO:0000313" key="13">
    <source>
        <dbReference type="Proteomes" id="UP001591681"/>
    </source>
</evidence>
<keyword evidence="4 11" id="KW-0812">Transmembrane</keyword>
<proteinExistence type="inferred from homology"/>
<evidence type="ECO:0000256" key="9">
    <source>
        <dbReference type="ARBA" id="ARBA00023180"/>
    </source>
</evidence>
<feature type="transmembrane region" description="Helical" evidence="11">
    <location>
        <begin position="78"/>
        <end position="96"/>
    </location>
</feature>
<feature type="region of interest" description="Disordered" evidence="10">
    <location>
        <begin position="485"/>
        <end position="507"/>
    </location>
</feature>
<evidence type="ECO:0000256" key="11">
    <source>
        <dbReference type="SAM" id="Phobius"/>
    </source>
</evidence>
<evidence type="ECO:0000256" key="3">
    <source>
        <dbReference type="ARBA" id="ARBA00022679"/>
    </source>
</evidence>
<dbReference type="GO" id="GO:0008146">
    <property type="term" value="F:sulfotransferase activity"/>
    <property type="evidence" value="ECO:0007669"/>
    <property type="project" value="UniProtKB-ARBA"/>
</dbReference>
<dbReference type="Pfam" id="PF06990">
    <property type="entry name" value="Gal-3-0_sulfotr"/>
    <property type="match status" value="1"/>
</dbReference>
<name>A0ABD1IW80_9TELE</name>
<dbReference type="EMBL" id="JBHFQA010000022">
    <property type="protein sequence ID" value="KAL2079222.1"/>
    <property type="molecule type" value="Genomic_DNA"/>
</dbReference>
<organism evidence="12 13">
    <name type="scientific">Coilia grayii</name>
    <name type="common">Gray's grenadier anchovy</name>
    <dbReference type="NCBI Taxonomy" id="363190"/>
    <lineage>
        <taxon>Eukaryota</taxon>
        <taxon>Metazoa</taxon>
        <taxon>Chordata</taxon>
        <taxon>Craniata</taxon>
        <taxon>Vertebrata</taxon>
        <taxon>Euteleostomi</taxon>
        <taxon>Actinopterygii</taxon>
        <taxon>Neopterygii</taxon>
        <taxon>Teleostei</taxon>
        <taxon>Clupei</taxon>
        <taxon>Clupeiformes</taxon>
        <taxon>Clupeoidei</taxon>
        <taxon>Engraulidae</taxon>
        <taxon>Coilinae</taxon>
        <taxon>Coilia</taxon>
    </lineage>
</organism>
<evidence type="ECO:0000256" key="10">
    <source>
        <dbReference type="SAM" id="MobiDB-lite"/>
    </source>
</evidence>
<dbReference type="SUPFAM" id="SSF52540">
    <property type="entry name" value="P-loop containing nucleoside triphosphate hydrolases"/>
    <property type="match status" value="1"/>
</dbReference>
<keyword evidence="9" id="KW-0325">Glycoprotein</keyword>
<keyword evidence="6 11" id="KW-1133">Transmembrane helix</keyword>
<comment type="caution">
    <text evidence="12">The sequence shown here is derived from an EMBL/GenBank/DDBJ whole genome shotgun (WGS) entry which is preliminary data.</text>
</comment>
<keyword evidence="3" id="KW-0808">Transferase</keyword>
<reference evidence="12 13" key="1">
    <citation type="submission" date="2024-09" db="EMBL/GenBank/DDBJ databases">
        <title>A chromosome-level genome assembly of Gray's grenadier anchovy, Coilia grayii.</title>
        <authorList>
            <person name="Fu Z."/>
        </authorList>
    </citation>
    <scope>NUCLEOTIDE SEQUENCE [LARGE SCALE GENOMIC DNA]</scope>
    <source>
        <strain evidence="12">G4</strain>
        <tissue evidence="12">Muscle</tissue>
    </source>
</reference>
<evidence type="ECO:0000256" key="5">
    <source>
        <dbReference type="ARBA" id="ARBA00022968"/>
    </source>
</evidence>
<gene>
    <name evidence="12" type="ORF">ACEWY4_024966</name>
</gene>
<evidence type="ECO:0000256" key="2">
    <source>
        <dbReference type="ARBA" id="ARBA00008124"/>
    </source>
</evidence>
<protein>
    <recommendedName>
        <fullName evidence="14">Galactose-3-O-sulfotransferase 3</fullName>
    </recommendedName>
</protein>
<evidence type="ECO:0000256" key="7">
    <source>
        <dbReference type="ARBA" id="ARBA00023034"/>
    </source>
</evidence>
<comment type="similarity">
    <text evidence="2">Belongs to the galactose-3-O-sulfotransferase family.</text>
</comment>
<keyword evidence="7" id="KW-0333">Golgi apparatus</keyword>
<dbReference type="PANTHER" id="PTHR14647">
    <property type="entry name" value="GALACTOSE-3-O-SULFOTRANSFERASE"/>
    <property type="match status" value="1"/>
</dbReference>
<dbReference type="Gene3D" id="3.40.50.300">
    <property type="entry name" value="P-loop containing nucleotide triphosphate hydrolases"/>
    <property type="match status" value="1"/>
</dbReference>
<evidence type="ECO:0000256" key="1">
    <source>
        <dbReference type="ARBA" id="ARBA00004323"/>
    </source>
</evidence>
<keyword evidence="5" id="KW-0735">Signal-anchor</keyword>
<sequence>MGRLCEMSRCGHSSMRLLFYVSSFYVREHLSDSVIVCVFCHRHSDTKSEEEARGTERERARERDREREKAIRCHRRRFSWFLVAISTVSLLLHRGVHLNWTMDSLSLGCSSLPLGRWRLSSLGITTATGKPKHTSVVFLKTHKTASTTVQNILFRFAERHNLTVAFPITVCGHQFCYPHPFSVRNVHPNTKSPDVLTSHTRLNVSEMRRLMPNDTLYFTILREPAAMFESLFSYYSMHCLSFQRVPKGSIEEFLRQPQLYYRPEEPDSCYARNTLTYDLGGDKDRPPGDGEYAKNFVAHVDAVFSLVMIAEHFDESLVLLRRLLNWEIEDLLYLKLNMRAQESRKPLAGALPAKIRAWNWLDAALYDHFNASLWRQLERLGRGCLERELRLMRKAQDWLVRECFGEDTPRVRSATEIHNKQLRPWQPSKKVAIVGYDLPVNTTREQGRGGGAGGGGGREITKELCMKMVMPEVNYSELLLRSQLLRQRRRTTPRPTTPRSHLKKSPK</sequence>
<comment type="subcellular location">
    <subcellularLocation>
        <location evidence="1">Golgi apparatus membrane</location>
        <topology evidence="1">Single-pass type II membrane protein</topology>
    </subcellularLocation>
</comment>
<evidence type="ECO:0000256" key="8">
    <source>
        <dbReference type="ARBA" id="ARBA00023136"/>
    </source>
</evidence>
<dbReference type="InterPro" id="IPR009729">
    <property type="entry name" value="Gal-3-0_sulfotransfrase"/>
</dbReference>
<dbReference type="InterPro" id="IPR027417">
    <property type="entry name" value="P-loop_NTPase"/>
</dbReference>
<keyword evidence="13" id="KW-1185">Reference proteome</keyword>
<evidence type="ECO:0000256" key="4">
    <source>
        <dbReference type="ARBA" id="ARBA00022692"/>
    </source>
</evidence>
<accession>A0ABD1IW80</accession>